<name>A0AAJ7S268_9HYME</name>
<feature type="region of interest" description="Disordered" evidence="1">
    <location>
        <begin position="376"/>
        <end position="397"/>
    </location>
</feature>
<accession>A0AAJ7S268</accession>
<keyword evidence="3" id="KW-1185">Reference proteome</keyword>
<feature type="chain" id="PRO_5042579969" evidence="2">
    <location>
        <begin position="17"/>
        <end position="472"/>
    </location>
</feature>
<dbReference type="GeneID" id="108625454"/>
<evidence type="ECO:0000313" key="4">
    <source>
        <dbReference type="RefSeq" id="XP_026669971.1"/>
    </source>
</evidence>
<reference evidence="4" key="1">
    <citation type="submission" date="2025-08" db="UniProtKB">
        <authorList>
            <consortium name="RefSeq"/>
        </authorList>
    </citation>
    <scope>IDENTIFICATION</scope>
    <source>
        <tissue evidence="4">Whole body</tissue>
    </source>
</reference>
<dbReference type="RefSeq" id="XP_026669971.1">
    <property type="nucleotide sequence ID" value="XM_026814170.1"/>
</dbReference>
<proteinExistence type="predicted"/>
<organism evidence="3 4">
    <name type="scientific">Ceratina calcarata</name>
    <dbReference type="NCBI Taxonomy" id="156304"/>
    <lineage>
        <taxon>Eukaryota</taxon>
        <taxon>Metazoa</taxon>
        <taxon>Ecdysozoa</taxon>
        <taxon>Arthropoda</taxon>
        <taxon>Hexapoda</taxon>
        <taxon>Insecta</taxon>
        <taxon>Pterygota</taxon>
        <taxon>Neoptera</taxon>
        <taxon>Endopterygota</taxon>
        <taxon>Hymenoptera</taxon>
        <taxon>Apocrita</taxon>
        <taxon>Aculeata</taxon>
        <taxon>Apoidea</taxon>
        <taxon>Anthophila</taxon>
        <taxon>Apidae</taxon>
        <taxon>Ceratina</taxon>
        <taxon>Zadontomerus</taxon>
    </lineage>
</organism>
<dbReference type="AlphaFoldDB" id="A0AAJ7S268"/>
<gene>
    <name evidence="4" type="primary">LOC108625454</name>
</gene>
<dbReference type="Proteomes" id="UP000694925">
    <property type="component" value="Unplaced"/>
</dbReference>
<feature type="signal peptide" evidence="2">
    <location>
        <begin position="1"/>
        <end position="16"/>
    </location>
</feature>
<dbReference type="KEGG" id="ccal:108625454"/>
<protein>
    <submittedName>
        <fullName evidence="4">Uncharacterized protein LOC108625454</fullName>
    </submittedName>
</protein>
<keyword evidence="2" id="KW-0732">Signal</keyword>
<evidence type="ECO:0000256" key="1">
    <source>
        <dbReference type="SAM" id="MobiDB-lite"/>
    </source>
</evidence>
<sequence length="472" mass="52653">MKFYLTLCLLWLGVNAEKKINLEDIERDNLRAEGLSKSGNSRVEETKYLTKEIGQQYQISNQYRGHPASSPVTFVTPSPQNAPSEAYNVQFNKYAKEQVYQPQNNVLPEQILPPRYYNEYQQQPPRGIAPNVYESQQLAYQPEVNVGNRLQAVQQKVVTAKYTKSPNKDTVYVNIPMMHFLTYYPNLRVGSGKGGEFLLPQLSAASTEHISIPVYSSALSQKPIVPGKPTYQIQYAPKHNAAPVAFSTKVTKGAAYTTPVTSKKFTSSPLANAQSYAPSDQTFAQGRQLLYTQAYVSPSSQPQYVPQLVYAQPTTTVYMHATPVYNPVYARAPAYVQDNSLQANVNYAISSEQLDATVADELPDQVLAHQPSAQNYVKDSDEPNTDLTPPQAPAQDFKSGAQTVIQVSEEEESIPEQNQVGLGEPRSLLDSYVPSKLIAAQDSARYQERPIKLESGFLPSKENFLYKKRKSE</sequence>
<evidence type="ECO:0000256" key="2">
    <source>
        <dbReference type="SAM" id="SignalP"/>
    </source>
</evidence>
<evidence type="ECO:0000313" key="3">
    <source>
        <dbReference type="Proteomes" id="UP000694925"/>
    </source>
</evidence>